<gene>
    <name evidence="2" type="ORF">Q4T40_05905</name>
</gene>
<evidence type="ECO:0000256" key="1">
    <source>
        <dbReference type="SAM" id="SignalP"/>
    </source>
</evidence>
<sequence length="212" mass="23025">MRRVLLLTAGLLAAMTATAFAAVPDPGIREGQAIVGLSMYNLDRTSNMDGNWGDTFRFYEGYATVGVGKRTAVFVNYGTTGKTLPDPVSGETTRLETSYTDYGLQYSLSRHVGLLAGYRNLNGRQATATDTATDSIRGYVYGLALRYDFGGGKYSAYSTYVRNDKVEDFVIGTAFALKNDMFLDMSYKRVRGSTDSTTVMKGFGAAGVGVRF</sequence>
<reference evidence="2 3" key="1">
    <citation type="submission" date="2023-07" db="EMBL/GenBank/DDBJ databases">
        <title>The novel representative of Negativicutes class, Anaeroselena agilis gen. nov. sp. nov.</title>
        <authorList>
            <person name="Prokofeva M.I."/>
            <person name="Elcheninov A.G."/>
            <person name="Klyukina A."/>
            <person name="Kublanov I.V."/>
            <person name="Frolov E.N."/>
            <person name="Podosokorskaya O.A."/>
        </authorList>
    </citation>
    <scope>NUCLEOTIDE SEQUENCE [LARGE SCALE GENOMIC DNA]</scope>
    <source>
        <strain evidence="2 3">4137-cl</strain>
    </source>
</reference>
<accession>A0ABU3NVF9</accession>
<keyword evidence="3" id="KW-1185">Reference proteome</keyword>
<feature type="chain" id="PRO_5047101326" description="Outer membrane protein beta-barrel domain-containing protein" evidence="1">
    <location>
        <begin position="22"/>
        <end position="212"/>
    </location>
</feature>
<evidence type="ECO:0008006" key="4">
    <source>
        <dbReference type="Google" id="ProtNLM"/>
    </source>
</evidence>
<dbReference type="EMBL" id="JAUOZS010000001">
    <property type="protein sequence ID" value="MDT8900772.1"/>
    <property type="molecule type" value="Genomic_DNA"/>
</dbReference>
<evidence type="ECO:0000313" key="2">
    <source>
        <dbReference type="EMBL" id="MDT8900772.1"/>
    </source>
</evidence>
<name>A0ABU3NVF9_9FIRM</name>
<protein>
    <recommendedName>
        <fullName evidence="4">Outer membrane protein beta-barrel domain-containing protein</fullName>
    </recommendedName>
</protein>
<dbReference type="Proteomes" id="UP001254848">
    <property type="component" value="Unassembled WGS sequence"/>
</dbReference>
<keyword evidence="1" id="KW-0732">Signal</keyword>
<dbReference type="RefSeq" id="WP_413779307.1">
    <property type="nucleotide sequence ID" value="NZ_JAUOZS010000001.1"/>
</dbReference>
<organism evidence="2 3">
    <name type="scientific">Anaeroselena agilis</name>
    <dbReference type="NCBI Taxonomy" id="3063788"/>
    <lineage>
        <taxon>Bacteria</taxon>
        <taxon>Bacillati</taxon>
        <taxon>Bacillota</taxon>
        <taxon>Negativicutes</taxon>
        <taxon>Acetonemataceae</taxon>
        <taxon>Anaeroselena</taxon>
    </lineage>
</organism>
<comment type="caution">
    <text evidence="2">The sequence shown here is derived from an EMBL/GenBank/DDBJ whole genome shotgun (WGS) entry which is preliminary data.</text>
</comment>
<feature type="signal peptide" evidence="1">
    <location>
        <begin position="1"/>
        <end position="21"/>
    </location>
</feature>
<evidence type="ECO:0000313" key="3">
    <source>
        <dbReference type="Proteomes" id="UP001254848"/>
    </source>
</evidence>
<proteinExistence type="predicted"/>